<feature type="signal peptide" evidence="4">
    <location>
        <begin position="1"/>
        <end position="26"/>
    </location>
</feature>
<dbReference type="InterPro" id="IPR030678">
    <property type="entry name" value="Peptide/Ni-bd"/>
</dbReference>
<proteinExistence type="inferred from homology"/>
<comment type="caution">
    <text evidence="6">The sequence shown here is derived from an EMBL/GenBank/DDBJ whole genome shotgun (WGS) entry which is preliminary data.</text>
</comment>
<feature type="chain" id="PRO_5038357608" evidence="4">
    <location>
        <begin position="27"/>
        <end position="529"/>
    </location>
</feature>
<gene>
    <name evidence="6" type="ORF">EBM89_03405</name>
</gene>
<dbReference type="PANTHER" id="PTHR30290:SF9">
    <property type="entry name" value="OLIGOPEPTIDE-BINDING PROTEIN APPA"/>
    <property type="match status" value="1"/>
</dbReference>
<keyword evidence="3 4" id="KW-0732">Signal</keyword>
<dbReference type="Gene3D" id="3.40.190.10">
    <property type="entry name" value="Periplasmic binding protein-like II"/>
    <property type="match status" value="1"/>
</dbReference>
<accession>A0A3M2JKM0</accession>
<dbReference type="OrthoDB" id="5240629at2"/>
<evidence type="ECO:0000259" key="5">
    <source>
        <dbReference type="Pfam" id="PF00496"/>
    </source>
</evidence>
<dbReference type="PIRSF" id="PIRSF002741">
    <property type="entry name" value="MppA"/>
    <property type="match status" value="1"/>
</dbReference>
<name>A0A3M2JKM0_9CELL</name>
<dbReference type="GO" id="GO:0043190">
    <property type="term" value="C:ATP-binding cassette (ABC) transporter complex"/>
    <property type="evidence" value="ECO:0007669"/>
    <property type="project" value="InterPro"/>
</dbReference>
<dbReference type="PROSITE" id="PS51257">
    <property type="entry name" value="PROKAR_LIPOPROTEIN"/>
    <property type="match status" value="1"/>
</dbReference>
<dbReference type="GO" id="GO:0042597">
    <property type="term" value="C:periplasmic space"/>
    <property type="evidence" value="ECO:0007669"/>
    <property type="project" value="UniProtKB-ARBA"/>
</dbReference>
<dbReference type="InterPro" id="IPR039424">
    <property type="entry name" value="SBP_5"/>
</dbReference>
<comment type="similarity">
    <text evidence="1">Belongs to the bacterial solute-binding protein 5 family.</text>
</comment>
<dbReference type="RefSeq" id="WP_122148056.1">
    <property type="nucleotide sequence ID" value="NZ_RFFI01000011.1"/>
</dbReference>
<dbReference type="Proteomes" id="UP000269289">
    <property type="component" value="Unassembled WGS sequence"/>
</dbReference>
<dbReference type="SUPFAM" id="SSF53850">
    <property type="entry name" value="Periplasmic binding protein-like II"/>
    <property type="match status" value="1"/>
</dbReference>
<evidence type="ECO:0000256" key="1">
    <source>
        <dbReference type="ARBA" id="ARBA00005695"/>
    </source>
</evidence>
<dbReference type="GO" id="GO:1904680">
    <property type="term" value="F:peptide transmembrane transporter activity"/>
    <property type="evidence" value="ECO:0007669"/>
    <property type="project" value="TreeGrafter"/>
</dbReference>
<reference evidence="6 7" key="1">
    <citation type="submission" date="2018-10" db="EMBL/GenBank/DDBJ databases">
        <title>Isolation, diversity and antifungal activity of actinobacteria from wheat.</title>
        <authorList>
            <person name="Han C."/>
        </authorList>
    </citation>
    <scope>NUCLEOTIDE SEQUENCE [LARGE SCALE GENOMIC DNA]</scope>
    <source>
        <strain evidence="6 7">NEAU-YY56</strain>
    </source>
</reference>
<dbReference type="AlphaFoldDB" id="A0A3M2JKM0"/>
<protein>
    <submittedName>
        <fullName evidence="6">ABC transporter substrate-binding protein</fullName>
    </submittedName>
</protein>
<sequence>MTRRPRGLAPATALAAVAALTLTACGSGGAGQDGAATGGTPVSGGTFTLAVNDDPGSLSPLTGVSLVQRGLVPFGYESLVYTTEDGETIPWLAESWEESPTSITYTLKEGITCADGTEFTAETAAANIAYHADPEHGTFWFGSNVTADMTATADGRTLTIATTATNPFLLQSTGAVEMVCQAGLDDPETLTDATNGTALYELADATAGADYTYAKRDGYTWGPDGVTSETAGLPDEIVARVIRDEATAANLLLSGELNAASVIGADRARVDAAGLDSVGVLNPIGQMLFNERPDRPTADERVRRALALALDREAVGELVTDGQYLESVSLVNKTPLTCVADGPLWELPETDLDAAGDLLDEAGYPAGADGARDLTIRFIYDGGTPSHGAAAEEVQAEWDALGITTELVAEDSAGWAADLYQTYDWDTGFVQLAPGSPVVLSLFFLGAHSEEGGYNFMAVDNPEYDALAEQALVAPDADTACGLWLEAERELIERVDTLPVADTLSPTYLNGATVEMPGSIMPTSVRMLG</sequence>
<dbReference type="InterPro" id="IPR000914">
    <property type="entry name" value="SBP_5_dom"/>
</dbReference>
<dbReference type="CDD" id="cd00995">
    <property type="entry name" value="PBP2_NikA_DppA_OppA_like"/>
    <property type="match status" value="1"/>
</dbReference>
<feature type="domain" description="Solute-binding protein family 5" evidence="5">
    <location>
        <begin position="88"/>
        <end position="435"/>
    </location>
</feature>
<dbReference type="PANTHER" id="PTHR30290">
    <property type="entry name" value="PERIPLASMIC BINDING COMPONENT OF ABC TRANSPORTER"/>
    <property type="match status" value="1"/>
</dbReference>
<evidence type="ECO:0000313" key="7">
    <source>
        <dbReference type="Proteomes" id="UP000269289"/>
    </source>
</evidence>
<dbReference type="Gene3D" id="3.10.105.10">
    <property type="entry name" value="Dipeptide-binding Protein, Domain 3"/>
    <property type="match status" value="1"/>
</dbReference>
<dbReference type="GO" id="GO:0015833">
    <property type="term" value="P:peptide transport"/>
    <property type="evidence" value="ECO:0007669"/>
    <property type="project" value="TreeGrafter"/>
</dbReference>
<evidence type="ECO:0000256" key="4">
    <source>
        <dbReference type="SAM" id="SignalP"/>
    </source>
</evidence>
<organism evidence="6 7">
    <name type="scientific">Cellulomonas triticagri</name>
    <dbReference type="NCBI Taxonomy" id="2483352"/>
    <lineage>
        <taxon>Bacteria</taxon>
        <taxon>Bacillati</taxon>
        <taxon>Actinomycetota</taxon>
        <taxon>Actinomycetes</taxon>
        <taxon>Micrococcales</taxon>
        <taxon>Cellulomonadaceae</taxon>
        <taxon>Cellulomonas</taxon>
    </lineage>
</organism>
<keyword evidence="2" id="KW-0813">Transport</keyword>
<dbReference type="Pfam" id="PF00496">
    <property type="entry name" value="SBP_bac_5"/>
    <property type="match status" value="1"/>
</dbReference>
<evidence type="ECO:0000313" key="6">
    <source>
        <dbReference type="EMBL" id="RMI13664.1"/>
    </source>
</evidence>
<evidence type="ECO:0000256" key="2">
    <source>
        <dbReference type="ARBA" id="ARBA00022448"/>
    </source>
</evidence>
<keyword evidence="7" id="KW-1185">Reference proteome</keyword>
<dbReference type="EMBL" id="RFFI01000011">
    <property type="protein sequence ID" value="RMI13664.1"/>
    <property type="molecule type" value="Genomic_DNA"/>
</dbReference>
<evidence type="ECO:0000256" key="3">
    <source>
        <dbReference type="ARBA" id="ARBA00022729"/>
    </source>
</evidence>